<comment type="caution">
    <text evidence="1">The sequence shown here is derived from an EMBL/GenBank/DDBJ whole genome shotgun (WGS) entry which is preliminary data.</text>
</comment>
<keyword evidence="2" id="KW-1185">Reference proteome</keyword>
<accession>A0ACC1TFR0</accession>
<evidence type="ECO:0000313" key="1">
    <source>
        <dbReference type="EMBL" id="KAJ3559904.1"/>
    </source>
</evidence>
<name>A0ACC1TFR0_9APHY</name>
<organism evidence="1 2">
    <name type="scientific">Phlebia brevispora</name>
    <dbReference type="NCBI Taxonomy" id="194682"/>
    <lineage>
        <taxon>Eukaryota</taxon>
        <taxon>Fungi</taxon>
        <taxon>Dikarya</taxon>
        <taxon>Basidiomycota</taxon>
        <taxon>Agaricomycotina</taxon>
        <taxon>Agaricomycetes</taxon>
        <taxon>Polyporales</taxon>
        <taxon>Meruliaceae</taxon>
        <taxon>Phlebia</taxon>
    </lineage>
</organism>
<proteinExistence type="predicted"/>
<sequence>MTTRSQSIVTPLPCDNFTHLYDSRSCRDRYWIQNPSTLEWKAVNCQDYICPNRYSTPVYAEIRSQSWAKTPNPDQLSQIVQAYNLGERQRQNVQQELVARAIPQPTPLPTPPVSHIQQATSSSSHIAAPSARRSASTRIPSSPATSVPRALTPRIPVSRQPSRPNSPVPPQEPEREPTPAYEPIQEREPTPPPEDHYHTEEELDYEEPQEESNSPPNLRIQIPSNPPSNPSSSSTSSSSGNMSNPTITEIQKAFSAVPELKNNGTNFEVWRARVRAAVRSLGTPAILDTAHTSTSYDQRVAAAIQGKLQSNLFMLVNAFTTCHEIMSDLTKRFGQTTAVVTADAERQLFTMKCQSDGNVSKHLDDLERQYDHLTSLGRTIDDDTLINIIIASLPAAYRPTIDALSASITTQNKIGTALSTAYTAVTLTPSAVLAAVRAEALSRNLRTGKSPDNHRSNRDSKHDKKSQHSASVAEHRPSRGGFRGRGRGRGYRGRGNGPSSSNRNTDSSTTSSSITCYNCGGKGHLSAKCPSPRRQKTTTTYAAVADGAKPTTTPAPKSSTTTTTPAAHAAGPAYAFNDGQWSAMATIEELVEHAFTIEEQPTTFTEIWDSGATCHMSPYRWMFDTFEPYADSIRLADSTSIPVEGKGTMSINAPINGRWTKIRLLDVHYAPSFRCTLVSLSKFVQRGFSIVIDTNGMNIIAPNRRDHLAIIPCLNGLYRVTHTPNQVPINIMAFAATNNRISLKEAHERLGHISYGYIERHLNKENDYSFYGLKIDMDRMDSGAEEGERAAEKERRKEKKRQLAAKRAAGEVEEEEDAERRKKRARTEGPRKPFQARIVVDLGFDDMMTENEVKSLTSQLAYTYSANRKASQPFSSVLFTSLNGKTYTRLEGQCQAAYKRWHDTEWWTEGYERLWVPEEPSKDARDPAAPSDSADVTNANTETSLAEETPAETKTEEGEGEARKPKLSLKPQRAPQESVVYLTADSPDELTELKEGETYVIGGICDHNRYKVRNLPRLRKDLFTIAVTQNLCYNKANNSKIRSAKLPIGTYLAELRTRKVLTVNQTFEILLSWVETKDWRQAFETVVPKRKFKDPGNGDTSAAVADGAVDAEEDVAIVVDAAALDGDGDIEEDVVGADETADEQTGAGASESSNVAKDSEPSDVPLEITISADVSNVP</sequence>
<reference evidence="1" key="1">
    <citation type="submission" date="2022-07" db="EMBL/GenBank/DDBJ databases">
        <title>Genome Sequence of Phlebia brevispora.</title>
        <authorList>
            <person name="Buettner E."/>
        </authorList>
    </citation>
    <scope>NUCLEOTIDE SEQUENCE</scope>
    <source>
        <strain evidence="1">MPL23</strain>
    </source>
</reference>
<dbReference type="Proteomes" id="UP001148662">
    <property type="component" value="Unassembled WGS sequence"/>
</dbReference>
<gene>
    <name evidence="1" type="ORF">NM688_g56</name>
</gene>
<evidence type="ECO:0000313" key="2">
    <source>
        <dbReference type="Proteomes" id="UP001148662"/>
    </source>
</evidence>
<dbReference type="EMBL" id="JANHOG010000004">
    <property type="protein sequence ID" value="KAJ3559904.1"/>
    <property type="molecule type" value="Genomic_DNA"/>
</dbReference>
<protein>
    <submittedName>
        <fullName evidence="1">Uncharacterized protein</fullName>
    </submittedName>
</protein>